<feature type="compositionally biased region" description="Polar residues" evidence="1">
    <location>
        <begin position="591"/>
        <end position="604"/>
    </location>
</feature>
<feature type="chain" id="PRO_5044596563" evidence="2">
    <location>
        <begin position="16"/>
        <end position="616"/>
    </location>
</feature>
<proteinExistence type="predicted"/>
<keyword evidence="2" id="KW-0732">Signal</keyword>
<feature type="compositionally biased region" description="Basic and acidic residues" evidence="1">
    <location>
        <begin position="442"/>
        <end position="458"/>
    </location>
</feature>
<feature type="compositionally biased region" description="Low complexity" evidence="1">
    <location>
        <begin position="288"/>
        <end position="332"/>
    </location>
</feature>
<feature type="compositionally biased region" description="Acidic residues" evidence="1">
    <location>
        <begin position="419"/>
        <end position="434"/>
    </location>
</feature>
<evidence type="ECO:0000313" key="3">
    <source>
        <dbReference type="EMBL" id="VDO97420.1"/>
    </source>
</evidence>
<feature type="compositionally biased region" description="Polar residues" evidence="1">
    <location>
        <begin position="527"/>
        <end position="539"/>
    </location>
</feature>
<protein>
    <submittedName>
        <fullName evidence="5">CPG4 domain-containing protein</fullName>
    </submittedName>
</protein>
<feature type="signal peptide" evidence="2">
    <location>
        <begin position="1"/>
        <end position="15"/>
    </location>
</feature>
<reference evidence="3 4" key="1">
    <citation type="submission" date="2018-11" db="EMBL/GenBank/DDBJ databases">
        <authorList>
            <consortium name="Pathogen Informatics"/>
        </authorList>
    </citation>
    <scope>NUCLEOTIDE SEQUENCE [LARGE SCALE GENOMIC DNA]</scope>
</reference>
<reference evidence="5" key="2">
    <citation type="submission" date="2019-09" db="UniProtKB">
        <authorList>
            <consortium name="WormBaseParasite"/>
        </authorList>
    </citation>
    <scope>IDENTIFICATION</scope>
</reference>
<gene>
    <name evidence="3" type="ORF">HPBE_LOCUS13789</name>
</gene>
<evidence type="ECO:0000313" key="5">
    <source>
        <dbReference type="WBParaSite" id="HPBE_0001378801-mRNA-1"/>
    </source>
</evidence>
<evidence type="ECO:0000313" key="4">
    <source>
        <dbReference type="Proteomes" id="UP000050761"/>
    </source>
</evidence>
<dbReference type="Proteomes" id="UP000050761">
    <property type="component" value="Unassembled WGS sequence"/>
</dbReference>
<evidence type="ECO:0000256" key="1">
    <source>
        <dbReference type="SAM" id="MobiDB-lite"/>
    </source>
</evidence>
<dbReference type="AlphaFoldDB" id="A0A3P7ZCL5"/>
<name>A0A3P7ZCL5_HELPZ</name>
<feature type="compositionally biased region" description="Basic residues" evidence="1">
    <location>
        <begin position="606"/>
        <end position="616"/>
    </location>
</feature>
<feature type="region of interest" description="Disordered" evidence="1">
    <location>
        <begin position="255"/>
        <end position="344"/>
    </location>
</feature>
<accession>A0A3P7ZCL5</accession>
<feature type="compositionally biased region" description="Basic and acidic residues" evidence="1">
    <location>
        <begin position="555"/>
        <end position="564"/>
    </location>
</feature>
<keyword evidence="4" id="KW-1185">Reference proteome</keyword>
<sequence>MWPAVLLLTTVVVTAEMDECERRCQRIQERSLARVGFDDEKLRQLLEKQRPLGTMKDICWRAYDHLDCMKQCGSSPEHEKFAKFVQSKCHFALKGMESALSCVSRYHSFMEVRCSTFLNEASQLKAKQDPTMTPSQQICRFLHLNTLCLENTVTMYCANAKKVFRRLNFRDYFPNFILPSNDTLFDDIDLDACQMFDFVKKNTKFSESQMDKELTTVLNFLEAKNVATRPMIPTTPATISKERKEFTSLLEELLEDSTSAPEVTAKETTTSSTGALLTPPSKLMLSETTTTPKPTTTPKKSKKQSSVVTKTTKPLKATPATSTTTDSTIRSTHPSHREDDRYDEYDDDGVVDVVPIQNAKDPTHNVTTVEPDFSPSSKSRVFSDDSWEFTPPNFRYSSMRFGNGGVTPLNIDTTTLFGMDDDSAEESGENEDQTALENTAYPKEHEGNDWKTRDEVKADTVAPTETSAKIMKQPPPPTDSKNVILKAMPHGQQKEEPSNVDLPSSTGTVTEVKLSQEGLEPVVGSNKEPTVSADTSEGSNYGHVSLPGSIAVEQTKTEDQERQQEQLPSLQLKPNEEPRATRTEDLAFSKTRGSTLRTSSQASMTKPKRPKIPFEK</sequence>
<feature type="region of interest" description="Disordered" evidence="1">
    <location>
        <begin position="419"/>
        <end position="616"/>
    </location>
</feature>
<feature type="compositionally biased region" description="Basic and acidic residues" evidence="1">
    <location>
        <begin position="574"/>
        <end position="587"/>
    </location>
</feature>
<dbReference type="EMBL" id="UZAH01028070">
    <property type="protein sequence ID" value="VDO97420.1"/>
    <property type="molecule type" value="Genomic_DNA"/>
</dbReference>
<organism evidence="3">
    <name type="scientific">Heligmosomoides polygyrus</name>
    <name type="common">Parasitic roundworm</name>
    <dbReference type="NCBI Taxonomy" id="6339"/>
    <lineage>
        <taxon>Eukaryota</taxon>
        <taxon>Metazoa</taxon>
        <taxon>Ecdysozoa</taxon>
        <taxon>Nematoda</taxon>
        <taxon>Chromadorea</taxon>
        <taxon>Rhabditida</taxon>
        <taxon>Rhabditina</taxon>
        <taxon>Rhabditomorpha</taxon>
        <taxon>Strongyloidea</taxon>
        <taxon>Heligmosomidae</taxon>
        <taxon>Heligmosomoides</taxon>
    </lineage>
</organism>
<feature type="compositionally biased region" description="Polar residues" evidence="1">
    <location>
        <begin position="256"/>
        <end position="275"/>
    </location>
</feature>
<dbReference type="OrthoDB" id="5874344at2759"/>
<dbReference type="WBParaSite" id="HPBE_0001378801-mRNA-1">
    <property type="protein sequence ID" value="HPBE_0001378801-mRNA-1"/>
    <property type="gene ID" value="HPBE_0001378801"/>
</dbReference>
<evidence type="ECO:0000256" key="2">
    <source>
        <dbReference type="SAM" id="SignalP"/>
    </source>
</evidence>